<dbReference type="SUPFAM" id="SSF46934">
    <property type="entry name" value="UBA-like"/>
    <property type="match status" value="1"/>
</dbReference>
<dbReference type="Gene3D" id="1.10.8.10">
    <property type="entry name" value="DNA helicase RuvA subunit, C-terminal domain"/>
    <property type="match status" value="1"/>
</dbReference>
<evidence type="ECO:0000256" key="4">
    <source>
        <dbReference type="ARBA" id="ARBA00023128"/>
    </source>
</evidence>
<dbReference type="InterPro" id="IPR018101">
    <property type="entry name" value="Transl_elong_Ts_CS"/>
</dbReference>
<dbReference type="SUPFAM" id="SSF54713">
    <property type="entry name" value="Elongation factor Ts (EF-Ts), dimerisation domain"/>
    <property type="match status" value="2"/>
</dbReference>
<keyword evidence="10" id="KW-1185">Reference proteome</keyword>
<comment type="similarity">
    <text evidence="1 5 6">Belongs to the EF-Ts family.</text>
</comment>
<proteinExistence type="inferred from homology"/>
<dbReference type="InterPro" id="IPR036402">
    <property type="entry name" value="EF-Ts_dimer_sf"/>
</dbReference>
<comment type="subcellular location">
    <subcellularLocation>
        <location evidence="5">Mitochondrion</location>
    </subcellularLocation>
</comment>
<organism evidence="9 10">
    <name type="scientific">Branchiostoma lanceolatum</name>
    <name type="common">Common lancelet</name>
    <name type="synonym">Amphioxus lanceolatum</name>
    <dbReference type="NCBI Taxonomy" id="7740"/>
    <lineage>
        <taxon>Eukaryota</taxon>
        <taxon>Metazoa</taxon>
        <taxon>Chordata</taxon>
        <taxon>Cephalochordata</taxon>
        <taxon>Leptocardii</taxon>
        <taxon>Amphioxiformes</taxon>
        <taxon>Branchiostomatidae</taxon>
        <taxon>Branchiostoma</taxon>
    </lineage>
</organism>
<keyword evidence="4 5" id="KW-0496">Mitochondrion</keyword>
<dbReference type="HAMAP" id="MF_00050">
    <property type="entry name" value="EF_Ts"/>
    <property type="match status" value="1"/>
</dbReference>
<evidence type="ECO:0000256" key="2">
    <source>
        <dbReference type="ARBA" id="ARBA00022768"/>
    </source>
</evidence>
<dbReference type="InterPro" id="IPR001816">
    <property type="entry name" value="Transl_elong_EFTs/EF1B"/>
</dbReference>
<dbReference type="OrthoDB" id="277235at2759"/>
<dbReference type="CDD" id="cd14275">
    <property type="entry name" value="UBA_EF-Ts"/>
    <property type="match status" value="1"/>
</dbReference>
<gene>
    <name evidence="9" type="primary">TSFM</name>
    <name evidence="9" type="ORF">BLAG_LOCUS10801</name>
</gene>
<name>A0A8J9Z9I5_BRALA</name>
<dbReference type="GO" id="GO:0005739">
    <property type="term" value="C:mitochondrion"/>
    <property type="evidence" value="ECO:0007669"/>
    <property type="project" value="UniProtKB-SubCell"/>
</dbReference>
<feature type="compositionally biased region" description="Acidic residues" evidence="7">
    <location>
        <begin position="329"/>
        <end position="345"/>
    </location>
</feature>
<dbReference type="InterPro" id="IPR014039">
    <property type="entry name" value="Transl_elong_EFTs/EF1B_dimer"/>
</dbReference>
<protein>
    <recommendedName>
        <fullName evidence="5">Elongation factor Ts, mitochondrial</fullName>
        <shortName evidence="5">EF-Ts</shortName>
        <shortName evidence="5">EF-TsMt</shortName>
    </recommendedName>
</protein>
<evidence type="ECO:0000259" key="8">
    <source>
        <dbReference type="Pfam" id="PF00889"/>
    </source>
</evidence>
<dbReference type="PANTHER" id="PTHR11741">
    <property type="entry name" value="ELONGATION FACTOR TS"/>
    <property type="match status" value="1"/>
</dbReference>
<evidence type="ECO:0000313" key="9">
    <source>
        <dbReference type="EMBL" id="CAH1249826.1"/>
    </source>
</evidence>
<dbReference type="Proteomes" id="UP000838412">
    <property type="component" value="Chromosome 17"/>
</dbReference>
<dbReference type="AlphaFoldDB" id="A0A8J9Z9I5"/>
<dbReference type="Pfam" id="PF25025">
    <property type="entry name" value="EF-Ts_N"/>
    <property type="match status" value="1"/>
</dbReference>
<evidence type="ECO:0000256" key="5">
    <source>
        <dbReference type="HAMAP-Rule" id="MF_03135"/>
    </source>
</evidence>
<dbReference type="NCBIfam" id="TIGR00116">
    <property type="entry name" value="tsf"/>
    <property type="match status" value="1"/>
</dbReference>
<dbReference type="GO" id="GO:0003746">
    <property type="term" value="F:translation elongation factor activity"/>
    <property type="evidence" value="ECO:0007669"/>
    <property type="project" value="UniProtKB-UniRule"/>
</dbReference>
<dbReference type="Pfam" id="PF00889">
    <property type="entry name" value="EF_TS"/>
    <property type="match status" value="1"/>
</dbReference>
<dbReference type="FunFam" id="1.10.8.10:FF:000031">
    <property type="entry name" value="Elongation factor Ts, mitochondrial"/>
    <property type="match status" value="1"/>
</dbReference>
<comment type="function">
    <text evidence="5 6">Associates with the EF-Tu.GDP complex and induces the exchange of GDP to GTP. It remains bound to the aminoacyl-tRNA.EF-Tu.GTP complex up to the GTP hydrolysis stage on the ribosome.</text>
</comment>
<keyword evidence="3 5" id="KW-0648">Protein biosynthesis</keyword>
<dbReference type="FunFam" id="3.30.479.20:FF:000007">
    <property type="entry name" value="Elongation factor Ts, mitochondrial"/>
    <property type="match status" value="1"/>
</dbReference>
<evidence type="ECO:0000256" key="1">
    <source>
        <dbReference type="ARBA" id="ARBA00005532"/>
    </source>
</evidence>
<dbReference type="Gene3D" id="3.30.479.20">
    <property type="entry name" value="Elongation factor Ts, dimerisation domain"/>
    <property type="match status" value="2"/>
</dbReference>
<evidence type="ECO:0000256" key="7">
    <source>
        <dbReference type="SAM" id="MobiDB-lite"/>
    </source>
</evidence>
<dbReference type="GO" id="GO:0070125">
    <property type="term" value="P:mitochondrial translational elongation"/>
    <property type="evidence" value="ECO:0007669"/>
    <property type="project" value="TreeGrafter"/>
</dbReference>
<sequence>MTLNVWSRGFSRCRESRGSWAGLEVTVRRVPTLCGLRARESEFLHVWGGKQPSTEMWVFRTIGVTRCSAGVSSLARCLHTCPVLEGVTKANLSKLRKKTGFTFVNCKKALEKFENDLEQAEKWLKEQAQKEGWAKATKLQDRQTAQGLVGVAQEGTMATMVEVNCETDFVARNPKFHQLVTQVAIATLADVKAHPQWTLGWLKALHTGDELKQLQVGDTTLADLTALTIGNLGENIQIRRAMYYSVPPIPTKHIGVYVHAPVAGTTGSCALGKYGALVAFRRKNTEFQNFNAAELGRRLGQHVVGMNPLTVGEMPEIREEEVEKKDEDGDKQDEEEGSTDSDENETQMLRQTFLLDPTMSVGEMVRQQGIELLDFVRFECGEVEES</sequence>
<evidence type="ECO:0000313" key="10">
    <source>
        <dbReference type="Proteomes" id="UP000838412"/>
    </source>
</evidence>
<dbReference type="PANTHER" id="PTHR11741:SF0">
    <property type="entry name" value="ELONGATION FACTOR TS, MITOCHONDRIAL"/>
    <property type="match status" value="1"/>
</dbReference>
<feature type="compositionally biased region" description="Basic and acidic residues" evidence="7">
    <location>
        <begin position="315"/>
        <end position="328"/>
    </location>
</feature>
<dbReference type="PROSITE" id="PS01127">
    <property type="entry name" value="EF_TS_2"/>
    <property type="match status" value="1"/>
</dbReference>
<evidence type="ECO:0000256" key="6">
    <source>
        <dbReference type="RuleBase" id="RU000642"/>
    </source>
</evidence>
<feature type="domain" description="Translation elongation factor EFTs/EF1B dimerisation" evidence="8">
    <location>
        <begin position="158"/>
        <end position="382"/>
    </location>
</feature>
<dbReference type="EMBL" id="OV696702">
    <property type="protein sequence ID" value="CAH1249826.1"/>
    <property type="molecule type" value="Genomic_DNA"/>
</dbReference>
<feature type="region of interest" description="Disordered" evidence="7">
    <location>
        <begin position="310"/>
        <end position="350"/>
    </location>
</feature>
<keyword evidence="2 5" id="KW-0251">Elongation factor</keyword>
<reference evidence="9" key="1">
    <citation type="submission" date="2022-01" db="EMBL/GenBank/DDBJ databases">
        <authorList>
            <person name="Braso-Vives M."/>
        </authorList>
    </citation>
    <scope>NUCLEOTIDE SEQUENCE</scope>
</reference>
<dbReference type="InterPro" id="IPR009060">
    <property type="entry name" value="UBA-like_sf"/>
</dbReference>
<accession>A0A8J9Z9I5</accession>
<evidence type="ECO:0000256" key="3">
    <source>
        <dbReference type="ARBA" id="ARBA00022917"/>
    </source>
</evidence>